<feature type="domain" description="Nudix hydrolase" evidence="3">
    <location>
        <begin position="4"/>
        <end position="131"/>
    </location>
</feature>
<evidence type="ECO:0000259" key="3">
    <source>
        <dbReference type="PROSITE" id="PS51462"/>
    </source>
</evidence>
<gene>
    <name evidence="4" type="primary">g3133</name>
    <name evidence="4" type="ORF">VP750_LOCUS2675</name>
</gene>
<evidence type="ECO:0000313" key="4">
    <source>
        <dbReference type="EMBL" id="CAL5221016.1"/>
    </source>
</evidence>
<organism evidence="4 5">
    <name type="scientific">Coccomyxa viridis</name>
    <dbReference type="NCBI Taxonomy" id="1274662"/>
    <lineage>
        <taxon>Eukaryota</taxon>
        <taxon>Viridiplantae</taxon>
        <taxon>Chlorophyta</taxon>
        <taxon>core chlorophytes</taxon>
        <taxon>Trebouxiophyceae</taxon>
        <taxon>Trebouxiophyceae incertae sedis</taxon>
        <taxon>Coccomyxaceae</taxon>
        <taxon>Coccomyxa</taxon>
    </lineage>
</organism>
<dbReference type="PROSITE" id="PS51462">
    <property type="entry name" value="NUDIX"/>
    <property type="match status" value="1"/>
</dbReference>
<comment type="similarity">
    <text evidence="2">Belongs to the Nudix hydrolase family.</text>
</comment>
<comment type="caution">
    <text evidence="4">The sequence shown here is derived from an EMBL/GenBank/DDBJ whole genome shotgun (WGS) entry which is preliminary data.</text>
</comment>
<keyword evidence="1 2" id="KW-0378">Hydrolase</keyword>
<sequence length="138" mass="15181">MSKHPRVGVGVLIFRGDKVLVGKRLGSHGSGTFALPGGHLEFGESWEDCAQREVLEETGLHLKSVCFETAVNTVFGADSHYVTIFMRGVVAQDAEPQVLEPDKCVGWEWAPWQSIPQPVFMPLQLLLNSAYDPFKGAQ</sequence>
<dbReference type="Pfam" id="PF00293">
    <property type="entry name" value="NUDIX"/>
    <property type="match status" value="1"/>
</dbReference>
<dbReference type="CDD" id="cd04678">
    <property type="entry name" value="NUDIX_MTH2_Nudt15"/>
    <property type="match status" value="1"/>
</dbReference>
<dbReference type="InterPro" id="IPR000086">
    <property type="entry name" value="NUDIX_hydrolase_dom"/>
</dbReference>
<keyword evidence="5" id="KW-1185">Reference proteome</keyword>
<proteinExistence type="inferred from homology"/>
<evidence type="ECO:0000313" key="5">
    <source>
        <dbReference type="Proteomes" id="UP001497392"/>
    </source>
</evidence>
<protein>
    <submittedName>
        <fullName evidence="4">G3133 protein</fullName>
    </submittedName>
</protein>
<dbReference type="EMBL" id="CAXHTA020000004">
    <property type="protein sequence ID" value="CAL5221016.1"/>
    <property type="molecule type" value="Genomic_DNA"/>
</dbReference>
<dbReference type="Proteomes" id="UP001497392">
    <property type="component" value="Unassembled WGS sequence"/>
</dbReference>
<dbReference type="PANTHER" id="PTHR16099:SF5">
    <property type="entry name" value="NUCLEOTIDE TRIPHOSPHATE DIPHOSPHATASE NUDT15"/>
    <property type="match status" value="1"/>
</dbReference>
<dbReference type="InterPro" id="IPR015797">
    <property type="entry name" value="NUDIX_hydrolase-like_dom_sf"/>
</dbReference>
<evidence type="ECO:0000256" key="2">
    <source>
        <dbReference type="RuleBase" id="RU003476"/>
    </source>
</evidence>
<name>A0ABP1FQ12_9CHLO</name>
<dbReference type="PANTHER" id="PTHR16099">
    <property type="entry name" value="8-OXO-DGTP DIPHOSPHATES NUDT15"/>
    <property type="match status" value="1"/>
</dbReference>
<dbReference type="PRINTS" id="PR00502">
    <property type="entry name" value="NUDIXFAMILY"/>
</dbReference>
<dbReference type="PROSITE" id="PS00893">
    <property type="entry name" value="NUDIX_BOX"/>
    <property type="match status" value="1"/>
</dbReference>
<reference evidence="4 5" key="1">
    <citation type="submission" date="2024-06" db="EMBL/GenBank/DDBJ databases">
        <authorList>
            <person name="Kraege A."/>
            <person name="Thomma B."/>
        </authorList>
    </citation>
    <scope>NUCLEOTIDE SEQUENCE [LARGE SCALE GENOMIC DNA]</scope>
</reference>
<evidence type="ECO:0000256" key="1">
    <source>
        <dbReference type="ARBA" id="ARBA00022801"/>
    </source>
</evidence>
<accession>A0ABP1FQ12</accession>
<dbReference type="InterPro" id="IPR020476">
    <property type="entry name" value="Nudix_hydrolase"/>
</dbReference>
<dbReference type="Gene3D" id="3.90.79.10">
    <property type="entry name" value="Nucleoside Triphosphate Pyrophosphohydrolase"/>
    <property type="match status" value="1"/>
</dbReference>
<dbReference type="InterPro" id="IPR020084">
    <property type="entry name" value="NUDIX_hydrolase_CS"/>
</dbReference>
<dbReference type="SUPFAM" id="SSF55811">
    <property type="entry name" value="Nudix"/>
    <property type="match status" value="1"/>
</dbReference>